<dbReference type="SUPFAM" id="SSF54277">
    <property type="entry name" value="CAD &amp; PB1 domains"/>
    <property type="match status" value="1"/>
</dbReference>
<evidence type="ECO:0000256" key="12">
    <source>
        <dbReference type="ARBA" id="ARBA00068689"/>
    </source>
</evidence>
<dbReference type="FunFam" id="2.60.40.10:FF:000199">
    <property type="entry name" value="next to BRCA1 gene 1 protein-like"/>
    <property type="match status" value="1"/>
</dbReference>
<feature type="domain" description="UBA" evidence="16">
    <location>
        <begin position="960"/>
        <end position="1005"/>
    </location>
</feature>
<dbReference type="GO" id="GO:0031430">
    <property type="term" value="C:M band"/>
    <property type="evidence" value="ECO:0007669"/>
    <property type="project" value="UniProtKB-SubCell"/>
</dbReference>
<dbReference type="SUPFAM" id="SSF57850">
    <property type="entry name" value="RING/U-box"/>
    <property type="match status" value="1"/>
</dbReference>
<evidence type="ECO:0000256" key="13">
    <source>
        <dbReference type="ARBA" id="ARBA00083062"/>
    </source>
</evidence>
<dbReference type="Gene3D" id="1.10.8.10">
    <property type="entry name" value="DNA helicase RuvA subunit, C-terminal domain"/>
    <property type="match status" value="1"/>
</dbReference>
<feature type="region of interest" description="Disordered" evidence="15">
    <location>
        <begin position="95"/>
        <end position="114"/>
    </location>
</feature>
<dbReference type="OMA" id="SHWRLTQ"/>
<keyword evidence="8" id="KW-0832">Ubl conjugation</keyword>
<feature type="compositionally biased region" description="Basic and acidic residues" evidence="15">
    <location>
        <begin position="122"/>
        <end position="131"/>
    </location>
</feature>
<dbReference type="GO" id="GO:0005770">
    <property type="term" value="C:late endosome"/>
    <property type="evidence" value="ECO:0007669"/>
    <property type="project" value="Ensembl"/>
</dbReference>
<reference evidence="19" key="3">
    <citation type="submission" date="2025-09" db="UniProtKB">
        <authorList>
            <consortium name="Ensembl"/>
        </authorList>
    </citation>
    <scope>IDENTIFICATION</scope>
    <source>
        <strain evidence="19">Glennie</strain>
    </source>
</reference>
<dbReference type="PROSITE" id="PS50135">
    <property type="entry name" value="ZF_ZZ_2"/>
    <property type="match status" value="1"/>
</dbReference>
<evidence type="ECO:0000256" key="4">
    <source>
        <dbReference type="ARBA" id="ARBA00022553"/>
    </source>
</evidence>
<proteinExistence type="predicted"/>
<evidence type="ECO:0000256" key="1">
    <source>
        <dbReference type="ARBA" id="ARBA00004371"/>
    </source>
</evidence>
<evidence type="ECO:0000256" key="3">
    <source>
        <dbReference type="ARBA" id="ARBA00022490"/>
    </source>
</evidence>
<dbReference type="FunFam" id="3.30.60.90:FF:000007">
    <property type="entry name" value="Next to BRCA1 gene 1 protein"/>
    <property type="match status" value="1"/>
</dbReference>
<dbReference type="Pfam" id="PF00569">
    <property type="entry name" value="ZZ"/>
    <property type="match status" value="1"/>
</dbReference>
<dbReference type="RefSeq" id="XP_028930519.1">
    <property type="nucleotide sequence ID" value="XM_029074686.1"/>
</dbReference>
<feature type="domain" description="ZZ-type" evidence="17">
    <location>
        <begin position="233"/>
        <end position="285"/>
    </location>
</feature>
<dbReference type="SUPFAM" id="SSF46934">
    <property type="entry name" value="UBA-like"/>
    <property type="match status" value="1"/>
</dbReference>
<feature type="compositionally biased region" description="Basic and acidic residues" evidence="15">
    <location>
        <begin position="714"/>
        <end position="729"/>
    </location>
</feature>
<dbReference type="Proteomes" id="UP000002279">
    <property type="component" value="Chromosome 11"/>
</dbReference>
<evidence type="ECO:0000259" key="16">
    <source>
        <dbReference type="PROSITE" id="PS50030"/>
    </source>
</evidence>
<dbReference type="GO" id="GO:0016604">
    <property type="term" value="C:nuclear body"/>
    <property type="evidence" value="ECO:0007669"/>
    <property type="project" value="Ensembl"/>
</dbReference>
<evidence type="ECO:0000256" key="9">
    <source>
        <dbReference type="ARBA" id="ARBA00023228"/>
    </source>
</evidence>
<comment type="subcellular location">
    <subcellularLocation>
        <location evidence="11">Cytoplasm</location>
        <location evidence="11">Myofibril</location>
        <location evidence="11">Sarcomere</location>
        <location evidence="11">M line</location>
    </subcellularLocation>
    <subcellularLocation>
        <location evidence="2">Cytoplasmic vesicle</location>
        <location evidence="2">Autophagosome</location>
    </subcellularLocation>
    <subcellularLocation>
        <location evidence="1">Lysosome</location>
    </subcellularLocation>
</comment>
<feature type="compositionally biased region" description="Low complexity" evidence="15">
    <location>
        <begin position="793"/>
        <end position="808"/>
    </location>
</feature>
<dbReference type="CDD" id="cd06396">
    <property type="entry name" value="PB1_NBR1"/>
    <property type="match status" value="1"/>
</dbReference>
<dbReference type="Gene3D" id="3.30.60.90">
    <property type="match status" value="1"/>
</dbReference>
<dbReference type="GO" id="GO:0051019">
    <property type="term" value="F:mitogen-activated protein kinase binding"/>
    <property type="evidence" value="ECO:0007669"/>
    <property type="project" value="Ensembl"/>
</dbReference>
<accession>A0A6I8NVZ8</accession>
<dbReference type="InterPro" id="IPR015940">
    <property type="entry name" value="UBA"/>
</dbReference>
<dbReference type="AlphaFoldDB" id="A0A6I8NVZ8"/>
<sequence length="1015" mass="108843">MEPQVNLRVTFRNETQSFLVSDSSHTTWADVEAMVRVSFDLDAVQIKYLDEDCEEVSVNSQGEYEESLKIAVHQGNQLQMNVYEKQRAAGALAGARRPGDQAAPCPGRKPLGHYSTLARALDPGRRRREEAVEAAEEEEEPEEEKGRQKPGAEAGLLAGTSARPQERPPDWFTSYLEEFREQVVKETVEKLSEKLSLQSLPARPRSVPEEAPSPLPGRPCPWAFPGPRAIPCHWGIPCSGCGASLVGVRYQCSLCPSYNICELCEAGPYGHDPNHVLLKLRRPPSRGAGGPSPTSLPHLLVPPEPPRPPKATDRSSRKAEKRRLRAEKKQREAEVKELRKQLKLHRKIHLWSSGSGLPGPGALLTKMDYLPPAGPILVPLQPCPAVGPTLSAVFVDENLPDGTHLQPGTKFVKHWRMENTGSVQWSADTKLTLLWGNLRLAGSDLKEVAVPCLRSGHVGIVSVEFIAPGLEGTYTSHWRLAHRGQQFGPRVWCSVIVDPRQPEEAVGPVGCGQGSGRAGRPADAASPRGTSDRELYIPSVDLLTAQDLLSFELLDINIVQELERVPHNTPEDTTPCLSPLPHGSLAVGQPGQGQALEASGGAALSARPEPEESQEGPGSPPPLEEVEEDLSGSQFVCETVIRSLTLDAAPDHSPPLRSRPLATSVDSYLPVSASTAAPPSQALLTSLQLLPEGIDPDIQREDDACTASRPPVEMGERDALPAEGPHGEDGAGDELEEEEEEGDDEEDLMEVGSQGSSDSTDDYIIILPECFDTSRPLGKSAGVSGASPQAGPTQEAAGPAREAAGPTREAAAPTLETAGPWETSSSSSSLPPCPGVESQLQEPSIGDGSARLGPLGPESSLAPPRSPPRSPTARVDAVSDHSSDADANTTADVATSTLRGEEHGGTDSHDPGEAWQVHPDHLRTQPERSLAGGLVKGALSVAASAYKALFAGLPLPVQPPVSEEQTAVLLAHLFEMGFCDRQLNLRLLRRHNYRLAPAVTDLLQASHNDWAAQRF</sequence>
<dbReference type="CTD" id="4077"/>
<dbReference type="GO" id="GO:0000407">
    <property type="term" value="C:phagophore assembly site"/>
    <property type="evidence" value="ECO:0000318"/>
    <property type="project" value="GO_Central"/>
</dbReference>
<feature type="compositionally biased region" description="Acidic residues" evidence="15">
    <location>
        <begin position="730"/>
        <end position="749"/>
    </location>
</feature>
<feature type="region of interest" description="Disordered" evidence="15">
    <location>
        <begin position="505"/>
        <end position="531"/>
    </location>
</feature>
<dbReference type="CDD" id="cd02340">
    <property type="entry name" value="ZZ_NBR1_like"/>
    <property type="match status" value="1"/>
</dbReference>
<dbReference type="PANTHER" id="PTHR20930">
    <property type="entry name" value="OVARIAN CARCINOMA ANTIGEN CA125-RELATED"/>
    <property type="match status" value="1"/>
</dbReference>
<dbReference type="SMART" id="SM00291">
    <property type="entry name" value="ZnF_ZZ"/>
    <property type="match status" value="1"/>
</dbReference>
<evidence type="ECO:0000256" key="11">
    <source>
        <dbReference type="ARBA" id="ARBA00037833"/>
    </source>
</evidence>
<dbReference type="InterPro" id="IPR000433">
    <property type="entry name" value="Znf_ZZ"/>
</dbReference>
<dbReference type="GeneID" id="100088445"/>
<dbReference type="PROSITE" id="PS50030">
    <property type="entry name" value="UBA"/>
    <property type="match status" value="1"/>
</dbReference>
<dbReference type="GO" id="GO:0005829">
    <property type="term" value="C:cytosol"/>
    <property type="evidence" value="ECO:0007669"/>
    <property type="project" value="Ensembl"/>
</dbReference>
<dbReference type="CDD" id="cd14947">
    <property type="entry name" value="NBR1_like"/>
    <property type="match status" value="1"/>
</dbReference>
<dbReference type="Bgee" id="ENSOANG00000011557">
    <property type="expression patterns" value="Expressed in testis and 7 other cell types or tissues"/>
</dbReference>
<dbReference type="Gene3D" id="3.10.20.90">
    <property type="entry name" value="Phosphatidylinositol 3-kinase Catalytic Subunit, Chain A, domain 1"/>
    <property type="match status" value="1"/>
</dbReference>
<dbReference type="GO" id="GO:0030500">
    <property type="term" value="P:regulation of bone mineralization"/>
    <property type="evidence" value="ECO:0007669"/>
    <property type="project" value="Ensembl"/>
</dbReference>
<dbReference type="Pfam" id="PF00564">
    <property type="entry name" value="PB1"/>
    <property type="match status" value="1"/>
</dbReference>
<dbReference type="InterPro" id="IPR013783">
    <property type="entry name" value="Ig-like_fold"/>
</dbReference>
<dbReference type="InterPro" id="IPR009060">
    <property type="entry name" value="UBA-like_sf"/>
</dbReference>
<dbReference type="GO" id="GO:0032872">
    <property type="term" value="P:regulation of stress-activated MAPK cascade"/>
    <property type="evidence" value="ECO:0007669"/>
    <property type="project" value="Ensembl"/>
</dbReference>
<dbReference type="InterPro" id="IPR053793">
    <property type="entry name" value="PB1-like"/>
</dbReference>
<feature type="compositionally biased region" description="Pro residues" evidence="15">
    <location>
        <begin position="300"/>
        <end position="309"/>
    </location>
</feature>
<dbReference type="GO" id="GO:0008270">
    <property type="term" value="F:zinc ion binding"/>
    <property type="evidence" value="ECO:0007669"/>
    <property type="project" value="UniProtKB-KW"/>
</dbReference>
<evidence type="ECO:0000256" key="10">
    <source>
        <dbReference type="ARBA" id="ARBA00023329"/>
    </source>
</evidence>
<reference evidence="19 20" key="1">
    <citation type="journal article" date="2008" name="Nature">
        <title>Genome analysis of the platypus reveals unique signatures of evolution.</title>
        <authorList>
            <person name="Warren W.C."/>
            <person name="Hillier L.W."/>
            <person name="Marshall Graves J.A."/>
            <person name="Birney E."/>
            <person name="Ponting C.P."/>
            <person name="Grutzner F."/>
            <person name="Belov K."/>
            <person name="Miller W."/>
            <person name="Clarke L."/>
            <person name="Chinwalla A.T."/>
            <person name="Yang S.P."/>
            <person name="Heger A."/>
            <person name="Locke D.P."/>
            <person name="Miethke P."/>
            <person name="Waters P.D."/>
            <person name="Veyrunes F."/>
            <person name="Fulton L."/>
            <person name="Fulton B."/>
            <person name="Graves T."/>
            <person name="Wallis J."/>
            <person name="Puente X.S."/>
            <person name="Lopez-Otin C."/>
            <person name="Ordonez G.R."/>
            <person name="Eichler E.E."/>
            <person name="Chen L."/>
            <person name="Cheng Z."/>
            <person name="Deakin J.E."/>
            <person name="Alsop A."/>
            <person name="Thompson K."/>
            <person name="Kirby P."/>
            <person name="Papenfuss A.T."/>
            <person name="Wakefield M.J."/>
            <person name="Olender T."/>
            <person name="Lancet D."/>
            <person name="Huttley G.A."/>
            <person name="Smit A.F."/>
            <person name="Pask A."/>
            <person name="Temple-Smith P."/>
            <person name="Batzer M.A."/>
            <person name="Walker J.A."/>
            <person name="Konkel M.K."/>
            <person name="Harris R.S."/>
            <person name="Whittington C.M."/>
            <person name="Wong E.S."/>
            <person name="Gemmell N.J."/>
            <person name="Buschiazzo E."/>
            <person name="Vargas Jentzsch I.M."/>
            <person name="Merkel A."/>
            <person name="Schmitz J."/>
            <person name="Zemann A."/>
            <person name="Churakov G."/>
            <person name="Kriegs J.O."/>
            <person name="Brosius J."/>
            <person name="Murchison E.P."/>
            <person name="Sachidanandam R."/>
            <person name="Smith C."/>
            <person name="Hannon G.J."/>
            <person name="Tsend-Ayush E."/>
            <person name="McMillan D."/>
            <person name="Attenborough R."/>
            <person name="Rens W."/>
            <person name="Ferguson-Smith M."/>
            <person name="Lefevre C.M."/>
            <person name="Sharp J.A."/>
            <person name="Nicholas K.R."/>
            <person name="Ray D.A."/>
            <person name="Kube M."/>
            <person name="Reinhardt R."/>
            <person name="Pringle T.H."/>
            <person name="Taylor J."/>
            <person name="Jones R.C."/>
            <person name="Nixon B."/>
            <person name="Dacheux J.L."/>
            <person name="Niwa H."/>
            <person name="Sekita Y."/>
            <person name="Huang X."/>
            <person name="Stark A."/>
            <person name="Kheradpour P."/>
            <person name="Kellis M."/>
            <person name="Flicek P."/>
            <person name="Chen Y."/>
            <person name="Webber C."/>
            <person name="Hardison R."/>
            <person name="Nelson J."/>
            <person name="Hallsworth-Pepin K."/>
            <person name="Delehaunty K."/>
            <person name="Markovic C."/>
            <person name="Minx P."/>
            <person name="Feng Y."/>
            <person name="Kremitzki C."/>
            <person name="Mitreva M."/>
            <person name="Glasscock J."/>
            <person name="Wylie T."/>
            <person name="Wohldmann P."/>
            <person name="Thiru P."/>
            <person name="Nhan M.N."/>
            <person name="Pohl C.S."/>
            <person name="Smith S.M."/>
            <person name="Hou S."/>
            <person name="Nefedov M."/>
            <person name="de Jong P.J."/>
            <person name="Renfree M.B."/>
            <person name="Mardis E.R."/>
            <person name="Wilson R.K."/>
        </authorList>
    </citation>
    <scope>NUCLEOTIDE SEQUENCE [LARGE SCALE GENOMIC DNA]</scope>
    <source>
        <strain evidence="19 20">Glennie</strain>
    </source>
</reference>
<keyword evidence="20" id="KW-1185">Reference proteome</keyword>
<dbReference type="OrthoDB" id="661148at2759"/>
<feature type="compositionally biased region" description="Low complexity" evidence="15">
    <location>
        <begin position="885"/>
        <end position="897"/>
    </location>
</feature>
<dbReference type="GO" id="GO:0043130">
    <property type="term" value="F:ubiquitin binding"/>
    <property type="evidence" value="ECO:0000318"/>
    <property type="project" value="GO_Central"/>
</dbReference>
<dbReference type="InterPro" id="IPR056893">
    <property type="entry name" value="UBA_Nbr1_C"/>
</dbReference>
<keyword evidence="9" id="KW-0458">Lysosome</keyword>
<evidence type="ECO:0000259" key="17">
    <source>
        <dbReference type="PROSITE" id="PS50135"/>
    </source>
</evidence>
<dbReference type="PROSITE" id="PS51745">
    <property type="entry name" value="PB1"/>
    <property type="match status" value="1"/>
</dbReference>
<evidence type="ECO:0000256" key="6">
    <source>
        <dbReference type="ARBA" id="ARBA00022771"/>
    </source>
</evidence>
<dbReference type="GO" id="GO:0005764">
    <property type="term" value="C:lysosome"/>
    <property type="evidence" value="ECO:0007669"/>
    <property type="project" value="UniProtKB-SubCell"/>
</dbReference>
<dbReference type="GO" id="GO:0005758">
    <property type="term" value="C:mitochondrial intermembrane space"/>
    <property type="evidence" value="ECO:0007669"/>
    <property type="project" value="Ensembl"/>
</dbReference>
<keyword evidence="3" id="KW-0963">Cytoplasm</keyword>
<keyword evidence="6 14" id="KW-0863">Zinc-finger</keyword>
<dbReference type="GO" id="GO:0005776">
    <property type="term" value="C:autophagosome"/>
    <property type="evidence" value="ECO:0007669"/>
    <property type="project" value="UniProtKB-SubCell"/>
</dbReference>
<dbReference type="InterPro" id="IPR000270">
    <property type="entry name" value="PB1_dom"/>
</dbReference>
<name>A0A6I8NVZ8_ORNAN</name>
<feature type="region of interest" description="Disordered" evidence="15">
    <location>
        <begin position="565"/>
        <end position="631"/>
    </location>
</feature>
<feature type="region of interest" description="Disordered" evidence="15">
    <location>
        <begin position="703"/>
        <end position="917"/>
    </location>
</feature>
<gene>
    <name evidence="19" type="primary">NBR1</name>
</gene>
<keyword evidence="10" id="KW-0968">Cytoplasmic vesicle</keyword>
<organism evidence="19 20">
    <name type="scientific">Ornithorhynchus anatinus</name>
    <name type="common">Duckbill platypus</name>
    <dbReference type="NCBI Taxonomy" id="9258"/>
    <lineage>
        <taxon>Eukaryota</taxon>
        <taxon>Metazoa</taxon>
        <taxon>Chordata</taxon>
        <taxon>Craniata</taxon>
        <taxon>Vertebrata</taxon>
        <taxon>Euteleostomi</taxon>
        <taxon>Mammalia</taxon>
        <taxon>Monotremata</taxon>
        <taxon>Ornithorhynchidae</taxon>
        <taxon>Ornithorhynchus</taxon>
    </lineage>
</organism>
<evidence type="ECO:0000256" key="7">
    <source>
        <dbReference type="ARBA" id="ARBA00022833"/>
    </source>
</evidence>
<dbReference type="KEGG" id="oaa:100088445"/>
<dbReference type="Gene3D" id="2.60.40.10">
    <property type="entry name" value="Immunoglobulins"/>
    <property type="match status" value="1"/>
</dbReference>
<dbReference type="Pfam" id="PF16158">
    <property type="entry name" value="N_BRCA1_IG"/>
    <property type="match status" value="1"/>
</dbReference>
<feature type="compositionally biased region" description="Low complexity" evidence="15">
    <location>
        <begin position="592"/>
        <end position="606"/>
    </location>
</feature>
<dbReference type="FunCoup" id="A0A6I8NVZ8">
    <property type="interactions" value="2507"/>
</dbReference>
<keyword evidence="7" id="KW-0862">Zinc</keyword>
<dbReference type="GO" id="GO:0005778">
    <property type="term" value="C:peroxisomal membrane"/>
    <property type="evidence" value="ECO:0007669"/>
    <property type="project" value="UniProtKB-ARBA"/>
</dbReference>
<evidence type="ECO:0000313" key="20">
    <source>
        <dbReference type="Proteomes" id="UP000002279"/>
    </source>
</evidence>
<evidence type="ECO:0000256" key="5">
    <source>
        <dbReference type="ARBA" id="ARBA00022723"/>
    </source>
</evidence>
<feature type="domain" description="PB1" evidence="18">
    <location>
        <begin position="4"/>
        <end position="85"/>
    </location>
</feature>
<evidence type="ECO:0000256" key="15">
    <source>
        <dbReference type="SAM" id="MobiDB-lite"/>
    </source>
</evidence>
<protein>
    <recommendedName>
        <fullName evidence="12">Next to BRCA1 gene 1 protein</fullName>
    </recommendedName>
    <alternativeName>
        <fullName evidence="13">Neighbor of BRCA1 gene 1 protein</fullName>
    </alternativeName>
</protein>
<dbReference type="Ensembl" id="ENSOANT00000055167.1">
    <property type="protein sequence ID" value="ENSOANP00000045322.1"/>
    <property type="gene ID" value="ENSOANG00000011557.4"/>
</dbReference>
<keyword evidence="5" id="KW-0479">Metal-binding</keyword>
<dbReference type="PANTHER" id="PTHR20930:SF2">
    <property type="entry name" value="NEXT TO BRCA1 GENE 1 PROTEIN"/>
    <property type="match status" value="1"/>
</dbReference>
<dbReference type="GO" id="GO:0016236">
    <property type="term" value="P:macroautophagy"/>
    <property type="evidence" value="ECO:0000318"/>
    <property type="project" value="GO_Central"/>
</dbReference>
<dbReference type="InterPro" id="IPR034852">
    <property type="entry name" value="PB1_Nbr1"/>
</dbReference>
<evidence type="ECO:0000313" key="19">
    <source>
        <dbReference type="Ensembl" id="ENSOANP00000045322.1"/>
    </source>
</evidence>
<dbReference type="SMART" id="SM00666">
    <property type="entry name" value="PB1"/>
    <property type="match status" value="1"/>
</dbReference>
<evidence type="ECO:0000256" key="14">
    <source>
        <dbReference type="PROSITE-ProRule" id="PRU00228"/>
    </source>
</evidence>
<evidence type="ECO:0000259" key="18">
    <source>
        <dbReference type="PROSITE" id="PS51745"/>
    </source>
</evidence>
<evidence type="ECO:0000256" key="8">
    <source>
        <dbReference type="ARBA" id="ARBA00022843"/>
    </source>
</evidence>
<dbReference type="Pfam" id="PF24932">
    <property type="entry name" value="UBA_NBR1_C"/>
    <property type="match status" value="1"/>
</dbReference>
<dbReference type="InterPro" id="IPR032350">
    <property type="entry name" value="Nbr1_FW"/>
</dbReference>
<dbReference type="RefSeq" id="XP_028930520.1">
    <property type="nucleotide sequence ID" value="XM_029074687.1"/>
</dbReference>
<reference evidence="19" key="2">
    <citation type="submission" date="2025-08" db="UniProtKB">
        <authorList>
            <consortium name="Ensembl"/>
        </authorList>
    </citation>
    <scope>IDENTIFICATION</scope>
    <source>
        <strain evidence="19">Glennie</strain>
    </source>
</reference>
<dbReference type="GO" id="GO:0043235">
    <property type="term" value="C:receptor complex"/>
    <property type="evidence" value="ECO:0007669"/>
    <property type="project" value="Ensembl"/>
</dbReference>
<dbReference type="GeneTree" id="ENSGT00390000016335"/>
<feature type="compositionally biased region" description="Acidic residues" evidence="15">
    <location>
        <begin position="132"/>
        <end position="143"/>
    </location>
</feature>
<dbReference type="FunFam" id="1.10.8.10:FF:000033">
    <property type="entry name" value="Next to BRCA1 gene 1 protein"/>
    <property type="match status" value="1"/>
</dbReference>
<dbReference type="GO" id="GO:0045668">
    <property type="term" value="P:negative regulation of osteoblast differentiation"/>
    <property type="evidence" value="ECO:0007669"/>
    <property type="project" value="Ensembl"/>
</dbReference>
<feature type="region of interest" description="Disordered" evidence="15">
    <location>
        <begin position="119"/>
        <end position="169"/>
    </location>
</feature>
<dbReference type="InterPro" id="IPR043145">
    <property type="entry name" value="Znf_ZZ_sf"/>
</dbReference>
<feature type="compositionally biased region" description="Basic and acidic residues" evidence="15">
    <location>
        <begin position="899"/>
        <end position="917"/>
    </location>
</feature>
<keyword evidence="4" id="KW-0597">Phosphoprotein</keyword>
<evidence type="ECO:0000256" key="2">
    <source>
        <dbReference type="ARBA" id="ARBA00004419"/>
    </source>
</evidence>
<feature type="region of interest" description="Disordered" evidence="15">
    <location>
        <begin position="280"/>
        <end position="333"/>
    </location>
</feature>
<dbReference type="InParanoid" id="A0A6I8NVZ8"/>
<dbReference type="PROSITE" id="PS01357">
    <property type="entry name" value="ZF_ZZ_1"/>
    <property type="match status" value="1"/>
</dbReference>
<dbReference type="FunFam" id="3.10.20.90:FF:000291">
    <property type="entry name" value="Next to BRCA1 gene 1 protein"/>
    <property type="match status" value="1"/>
</dbReference>